<feature type="region of interest" description="Disordered" evidence="1">
    <location>
        <begin position="305"/>
        <end position="353"/>
    </location>
</feature>
<feature type="compositionally biased region" description="Polar residues" evidence="1">
    <location>
        <begin position="312"/>
        <end position="338"/>
    </location>
</feature>
<dbReference type="GO" id="GO:0005634">
    <property type="term" value="C:nucleus"/>
    <property type="evidence" value="ECO:0007669"/>
    <property type="project" value="TreeGrafter"/>
</dbReference>
<evidence type="ECO:0000313" key="3">
    <source>
        <dbReference type="Proteomes" id="UP001140206"/>
    </source>
</evidence>
<dbReference type="GO" id="GO:0070192">
    <property type="term" value="P:chromosome organization involved in meiotic cell cycle"/>
    <property type="evidence" value="ECO:0007669"/>
    <property type="project" value="InterPro"/>
</dbReference>
<organism evidence="2 3">
    <name type="scientific">Rhynchospora pubera</name>
    <dbReference type="NCBI Taxonomy" id="906938"/>
    <lineage>
        <taxon>Eukaryota</taxon>
        <taxon>Viridiplantae</taxon>
        <taxon>Streptophyta</taxon>
        <taxon>Embryophyta</taxon>
        <taxon>Tracheophyta</taxon>
        <taxon>Spermatophyta</taxon>
        <taxon>Magnoliopsida</taxon>
        <taxon>Liliopsida</taxon>
        <taxon>Poales</taxon>
        <taxon>Cyperaceae</taxon>
        <taxon>Cyperoideae</taxon>
        <taxon>Rhynchosporeae</taxon>
        <taxon>Rhynchospora</taxon>
    </lineage>
</organism>
<feature type="compositionally biased region" description="Polar residues" evidence="1">
    <location>
        <begin position="69"/>
        <end position="85"/>
    </location>
</feature>
<feature type="region of interest" description="Disordered" evidence="1">
    <location>
        <begin position="14"/>
        <end position="49"/>
    </location>
</feature>
<dbReference type="AlphaFoldDB" id="A0AAV8E3R8"/>
<dbReference type="EMBL" id="JAMFTS010000003">
    <property type="protein sequence ID" value="KAJ4773994.1"/>
    <property type="molecule type" value="Genomic_DNA"/>
</dbReference>
<dbReference type="GO" id="GO:0009556">
    <property type="term" value="P:microsporogenesis"/>
    <property type="evidence" value="ECO:0007669"/>
    <property type="project" value="TreeGrafter"/>
</dbReference>
<feature type="compositionally biased region" description="Low complexity" evidence="1">
    <location>
        <begin position="28"/>
        <end position="46"/>
    </location>
</feature>
<evidence type="ECO:0000313" key="2">
    <source>
        <dbReference type="EMBL" id="KAJ4773994.1"/>
    </source>
</evidence>
<comment type="caution">
    <text evidence="2">The sequence shown here is derived from an EMBL/GenBank/DDBJ whole genome shotgun (WGS) entry which is preliminary data.</text>
</comment>
<protein>
    <submittedName>
        <fullName evidence="2">Uncharacterized protein</fullName>
    </submittedName>
</protein>
<dbReference type="GO" id="GO:0009553">
    <property type="term" value="P:embryo sac development"/>
    <property type="evidence" value="ECO:0007669"/>
    <property type="project" value="TreeGrafter"/>
</dbReference>
<reference evidence="2" key="1">
    <citation type="submission" date="2022-08" db="EMBL/GenBank/DDBJ databases">
        <authorList>
            <person name="Marques A."/>
        </authorList>
    </citation>
    <scope>NUCLEOTIDE SEQUENCE</scope>
    <source>
        <strain evidence="2">RhyPub2mFocal</strain>
        <tissue evidence="2">Leaves</tissue>
    </source>
</reference>
<evidence type="ECO:0000256" key="1">
    <source>
        <dbReference type="SAM" id="MobiDB-lite"/>
    </source>
</evidence>
<dbReference type="PANTHER" id="PTHR37695:SF1">
    <property type="entry name" value="RECOMBINATION INITIATION DEFECTS 3-RELATED"/>
    <property type="match status" value="1"/>
</dbReference>
<dbReference type="Proteomes" id="UP001140206">
    <property type="component" value="Chromosome 3"/>
</dbReference>
<dbReference type="PANTHER" id="PTHR37695">
    <property type="entry name" value="RECOMBINATION INITIATION DEFECTS 3-RELATED"/>
    <property type="match status" value="1"/>
</dbReference>
<name>A0AAV8E3R8_9POAL</name>
<dbReference type="InterPro" id="IPR034546">
    <property type="entry name" value="PAIR1"/>
</dbReference>
<proteinExistence type="predicted"/>
<gene>
    <name evidence="2" type="ORF">LUZ62_058251</name>
</gene>
<feature type="region of interest" description="Disordered" evidence="1">
    <location>
        <begin position="62"/>
        <end position="85"/>
    </location>
</feature>
<dbReference type="GO" id="GO:0042138">
    <property type="term" value="P:meiotic DNA double-strand break formation"/>
    <property type="evidence" value="ECO:0007669"/>
    <property type="project" value="TreeGrafter"/>
</dbReference>
<sequence length="412" mass="46698">MKLRINKACDLSSISVLPPPRRTGGLNSSQGASQQLRSLSQQSFSQGMSQTQLSQFDESFFSDQRHGSNDNSSKTAPPFPSTTSCVRDESQMQLSRVVAPNVAPRWNSSSARDNRCDSGQISEEIDQRLRHLENTLSKKLEAVQDEFMHLRRTLKELLVETDGIRQKMSTSDSSQQQILKAEENIKAFIAESIKNIPAELTKNSNITKLNEISSQISAIPEQIQANFSKLHKEIIRLFSRETEVIIGNINSFSSRQWNPIQASINQAVNDSNPLVQDFMPVTKPLAANPIGPTPNPSVIKIEEAKPKLLQTKPASIRQTPRPQRENNSVRQKQNNFINLDSDEEKDKSAPAPLVLKNETDNKESFWMKEDMDDSARILREARKRKRRQMRNFSRHDAQPRFIPTHQLAFDIV</sequence>
<accession>A0AAV8E3R8</accession>
<keyword evidence="3" id="KW-1185">Reference proteome</keyword>